<protein>
    <submittedName>
        <fullName evidence="1">Uncharacterized protein</fullName>
    </submittedName>
</protein>
<dbReference type="RefSeq" id="WP_369776899.1">
    <property type="nucleotide sequence ID" value="NZ_CP165727.1"/>
</dbReference>
<proteinExistence type="predicted"/>
<reference evidence="1" key="1">
    <citation type="submission" date="2024-08" db="EMBL/GenBank/DDBJ databases">
        <authorList>
            <person name="Yu S.T."/>
        </authorList>
    </citation>
    <scope>NUCLEOTIDE SEQUENCE</scope>
    <source>
        <strain evidence="1">R33</strain>
    </source>
</reference>
<organism evidence="1">
    <name type="scientific">Streptomyces sp. R33</name>
    <dbReference type="NCBI Taxonomy" id="3238629"/>
    <lineage>
        <taxon>Bacteria</taxon>
        <taxon>Bacillati</taxon>
        <taxon>Actinomycetota</taxon>
        <taxon>Actinomycetes</taxon>
        <taxon>Kitasatosporales</taxon>
        <taxon>Streptomycetaceae</taxon>
        <taxon>Streptomyces</taxon>
    </lineage>
</organism>
<dbReference type="AlphaFoldDB" id="A0AB39XYG7"/>
<dbReference type="EMBL" id="CP165727">
    <property type="protein sequence ID" value="XDV62228.1"/>
    <property type="molecule type" value="Genomic_DNA"/>
</dbReference>
<sequence>MSPDVSFAELNGAYWIDSDSSLHGAEECSQCALLRDAAAPGRPAAGVDGPALRDDPAADTARCSGIRWVLTTGRPLLLTCAAITVTAALVTVTLG</sequence>
<evidence type="ECO:0000313" key="1">
    <source>
        <dbReference type="EMBL" id="XDV62228.1"/>
    </source>
</evidence>
<name>A0AB39XYG7_9ACTN</name>
<accession>A0AB39XYG7</accession>
<gene>
    <name evidence="1" type="ORF">AB5J51_04380</name>
</gene>